<organism evidence="2 3">
    <name type="scientific">Rhodococcus opacus</name>
    <name type="common">Nocardia opaca</name>
    <dbReference type="NCBI Taxonomy" id="37919"/>
    <lineage>
        <taxon>Bacteria</taxon>
        <taxon>Bacillati</taxon>
        <taxon>Actinomycetota</taxon>
        <taxon>Actinomycetes</taxon>
        <taxon>Mycobacteriales</taxon>
        <taxon>Nocardiaceae</taxon>
        <taxon>Rhodococcus</taxon>
    </lineage>
</organism>
<dbReference type="AlphaFoldDB" id="A0A076ESQ2"/>
<evidence type="ECO:0000256" key="1">
    <source>
        <dbReference type="SAM" id="Phobius"/>
    </source>
</evidence>
<dbReference type="Pfam" id="PF06912">
    <property type="entry name" value="DUF1275"/>
    <property type="match status" value="1"/>
</dbReference>
<dbReference type="Proteomes" id="UP000028488">
    <property type="component" value="Chromosome"/>
</dbReference>
<dbReference type="InterPro" id="IPR010699">
    <property type="entry name" value="DUF1275"/>
</dbReference>
<keyword evidence="1" id="KW-0472">Membrane</keyword>
<dbReference type="PANTHER" id="PTHR37314">
    <property type="entry name" value="SLR0142 PROTEIN"/>
    <property type="match status" value="1"/>
</dbReference>
<evidence type="ECO:0008006" key="4">
    <source>
        <dbReference type="Google" id="ProtNLM"/>
    </source>
</evidence>
<evidence type="ECO:0000313" key="3">
    <source>
        <dbReference type="Proteomes" id="UP000028488"/>
    </source>
</evidence>
<feature type="transmembrane region" description="Helical" evidence="1">
    <location>
        <begin position="167"/>
        <end position="184"/>
    </location>
</feature>
<gene>
    <name evidence="2" type="ORF">EP51_28150</name>
</gene>
<name>A0A076ESQ2_RHOOP</name>
<reference evidence="2 3" key="1">
    <citation type="submission" date="2014-07" db="EMBL/GenBank/DDBJ databases">
        <title>Genome Sequence of Rhodococcus opacus Strain R7, a Biodegrader of Mono- and Polycyclic Aromatic Hydrocarbons.</title>
        <authorList>
            <person name="Di Gennaro P."/>
            <person name="Zampolli J."/>
            <person name="Presti I."/>
            <person name="Cappelletti M."/>
            <person name="D'Ursi P."/>
            <person name="Orro A."/>
            <person name="Mezzelani A."/>
            <person name="Milanesi L."/>
        </authorList>
    </citation>
    <scope>NUCLEOTIDE SEQUENCE [LARGE SCALE GENOMIC DNA]</scope>
    <source>
        <strain evidence="2 3">R7</strain>
    </source>
</reference>
<feature type="transmembrane region" description="Helical" evidence="1">
    <location>
        <begin position="190"/>
        <end position="209"/>
    </location>
</feature>
<feature type="transmembrane region" description="Helical" evidence="1">
    <location>
        <begin position="82"/>
        <end position="102"/>
    </location>
</feature>
<feature type="transmembrane region" description="Helical" evidence="1">
    <location>
        <begin position="108"/>
        <end position="128"/>
    </location>
</feature>
<evidence type="ECO:0000313" key="2">
    <source>
        <dbReference type="EMBL" id="AII08287.1"/>
    </source>
</evidence>
<dbReference type="EMBL" id="CP008947">
    <property type="protein sequence ID" value="AII08287.1"/>
    <property type="molecule type" value="Genomic_DNA"/>
</dbReference>
<accession>A0A076ESQ2</accession>
<sequence>MALMVVLTFVTGVVDSVGYLGLDRVFVGNMTGNIVILGMGLAGADELPVLGPAIALGAFSAAAFVAGLVLRTQPSGWTSRVSMCLAVGSAALVGCTIAIFVIDTSANTAGQLIIAAVTAATMGTQAAVARKVGVKDMTTVVVTSTLTSLASESWMSGGGSALWNRRIGAILAILMGAVVGAIVLRHSHLGGAMGIAAALTVAVTVIGHVRTDRR</sequence>
<keyword evidence="1" id="KW-0812">Transmembrane</keyword>
<keyword evidence="1" id="KW-1133">Transmembrane helix</keyword>
<proteinExistence type="predicted"/>
<protein>
    <recommendedName>
        <fullName evidence="4">DUF1275 domain-containing protein</fullName>
    </recommendedName>
</protein>
<dbReference type="eggNOG" id="COG3619">
    <property type="taxonomic scope" value="Bacteria"/>
</dbReference>
<feature type="transmembrane region" description="Helical" evidence="1">
    <location>
        <begin position="49"/>
        <end position="70"/>
    </location>
</feature>
<dbReference type="PANTHER" id="PTHR37314:SF4">
    <property type="entry name" value="UPF0700 TRANSMEMBRANE PROTEIN YOAK"/>
    <property type="match status" value="1"/>
</dbReference>